<dbReference type="Pfam" id="PF00664">
    <property type="entry name" value="ABC_membrane"/>
    <property type="match status" value="1"/>
</dbReference>
<reference evidence="13 14" key="1">
    <citation type="submission" date="2018-06" db="EMBL/GenBank/DDBJ databases">
        <authorList>
            <consortium name="Pathogen Informatics"/>
            <person name="Doyle S."/>
        </authorList>
    </citation>
    <scope>NUCLEOTIDE SEQUENCE [LARGE SCALE GENOMIC DNA]</scope>
    <source>
        <strain evidence="13 14">NCTC10717</strain>
    </source>
</reference>
<dbReference type="GO" id="GO:0005886">
    <property type="term" value="C:plasma membrane"/>
    <property type="evidence" value="ECO:0007669"/>
    <property type="project" value="UniProtKB-SubCell"/>
</dbReference>
<dbReference type="GO" id="GO:0006508">
    <property type="term" value="P:proteolysis"/>
    <property type="evidence" value="ECO:0007669"/>
    <property type="project" value="InterPro"/>
</dbReference>
<keyword evidence="14" id="KW-1185">Reference proteome</keyword>
<dbReference type="InterPro" id="IPR011527">
    <property type="entry name" value="ABC1_TM_dom"/>
</dbReference>
<evidence type="ECO:0000256" key="8">
    <source>
        <dbReference type="ARBA" id="ARBA00023136"/>
    </source>
</evidence>
<evidence type="ECO:0000256" key="5">
    <source>
        <dbReference type="ARBA" id="ARBA00022741"/>
    </source>
</evidence>
<dbReference type="GO" id="GO:0005524">
    <property type="term" value="F:ATP binding"/>
    <property type="evidence" value="ECO:0007669"/>
    <property type="project" value="UniProtKB-KW"/>
</dbReference>
<dbReference type="SUPFAM" id="SSF90123">
    <property type="entry name" value="ABC transporter transmembrane region"/>
    <property type="match status" value="1"/>
</dbReference>
<evidence type="ECO:0000256" key="9">
    <source>
        <dbReference type="SAM" id="Phobius"/>
    </source>
</evidence>
<comment type="subcellular location">
    <subcellularLocation>
        <location evidence="1">Cell membrane</location>
        <topology evidence="1">Multi-pass membrane protein</topology>
    </subcellularLocation>
</comment>
<feature type="transmembrane region" description="Helical" evidence="9">
    <location>
        <begin position="267"/>
        <end position="286"/>
    </location>
</feature>
<dbReference type="PROSITE" id="PS50990">
    <property type="entry name" value="PEPTIDASE_C39"/>
    <property type="match status" value="1"/>
</dbReference>
<dbReference type="PROSITE" id="PS50929">
    <property type="entry name" value="ABC_TM1F"/>
    <property type="match status" value="1"/>
</dbReference>
<dbReference type="PANTHER" id="PTHR24221:SF248">
    <property type="entry name" value="ABC TRANSPORTER TRANSMEMBRANE REGION"/>
    <property type="match status" value="1"/>
</dbReference>
<dbReference type="AlphaFoldDB" id="A0A380MZ13"/>
<dbReference type="InterPro" id="IPR017750">
    <property type="entry name" value="ATPase_T1SS"/>
</dbReference>
<keyword evidence="4 9" id="KW-0812">Transmembrane</keyword>
<evidence type="ECO:0000259" key="11">
    <source>
        <dbReference type="PROSITE" id="PS50929"/>
    </source>
</evidence>
<organism evidence="13 14">
    <name type="scientific">Suttonella indologenes</name>
    <dbReference type="NCBI Taxonomy" id="13276"/>
    <lineage>
        <taxon>Bacteria</taxon>
        <taxon>Pseudomonadati</taxon>
        <taxon>Pseudomonadota</taxon>
        <taxon>Gammaproteobacteria</taxon>
        <taxon>Cardiobacteriales</taxon>
        <taxon>Cardiobacteriaceae</taxon>
        <taxon>Suttonella</taxon>
    </lineage>
</organism>
<dbReference type="Gene3D" id="1.20.1560.10">
    <property type="entry name" value="ABC transporter type 1, transmembrane domain"/>
    <property type="match status" value="1"/>
</dbReference>
<dbReference type="CDD" id="cd18587">
    <property type="entry name" value="ABC_6TM_LapB_like"/>
    <property type="match status" value="1"/>
</dbReference>
<dbReference type="GO" id="GO:0016887">
    <property type="term" value="F:ATP hydrolysis activity"/>
    <property type="evidence" value="ECO:0007669"/>
    <property type="project" value="InterPro"/>
</dbReference>
<dbReference type="Gene3D" id="3.40.50.300">
    <property type="entry name" value="P-loop containing nucleotide triphosphate hydrolases"/>
    <property type="match status" value="1"/>
</dbReference>
<feature type="transmembrane region" description="Helical" evidence="9">
    <location>
        <begin position="151"/>
        <end position="177"/>
    </location>
</feature>
<evidence type="ECO:0000256" key="4">
    <source>
        <dbReference type="ARBA" id="ARBA00022692"/>
    </source>
</evidence>
<evidence type="ECO:0000256" key="6">
    <source>
        <dbReference type="ARBA" id="ARBA00022840"/>
    </source>
</evidence>
<dbReference type="OrthoDB" id="6828292at2"/>
<evidence type="ECO:0000256" key="2">
    <source>
        <dbReference type="ARBA" id="ARBA00022448"/>
    </source>
</evidence>
<dbReference type="RefSeq" id="WP_115218787.1">
    <property type="nucleotide sequence ID" value="NZ_UHIA01000004.1"/>
</dbReference>
<evidence type="ECO:0000256" key="7">
    <source>
        <dbReference type="ARBA" id="ARBA00022989"/>
    </source>
</evidence>
<protein>
    <submittedName>
        <fullName evidence="13">RTX-I toxin determinant B</fullName>
    </submittedName>
</protein>
<keyword evidence="7 9" id="KW-1133">Transmembrane helix</keyword>
<gene>
    <name evidence="13" type="primary">apxIB</name>
    <name evidence="13" type="ORF">NCTC10717_01632</name>
</gene>
<dbReference type="PROSITE" id="PS50893">
    <property type="entry name" value="ABC_TRANSPORTER_2"/>
    <property type="match status" value="1"/>
</dbReference>
<dbReference type="Pfam" id="PF00005">
    <property type="entry name" value="ABC_tran"/>
    <property type="match status" value="1"/>
</dbReference>
<dbReference type="InterPro" id="IPR003593">
    <property type="entry name" value="AAA+_ATPase"/>
</dbReference>
<evidence type="ECO:0000259" key="10">
    <source>
        <dbReference type="PROSITE" id="PS50893"/>
    </source>
</evidence>
<dbReference type="GO" id="GO:0034040">
    <property type="term" value="F:ATPase-coupled lipid transmembrane transporter activity"/>
    <property type="evidence" value="ECO:0007669"/>
    <property type="project" value="TreeGrafter"/>
</dbReference>
<dbReference type="NCBIfam" id="TIGR03375">
    <property type="entry name" value="type_I_sec_LssB"/>
    <property type="match status" value="1"/>
</dbReference>
<evidence type="ECO:0000313" key="14">
    <source>
        <dbReference type="Proteomes" id="UP000254575"/>
    </source>
</evidence>
<dbReference type="GO" id="GO:0008233">
    <property type="term" value="F:peptidase activity"/>
    <property type="evidence" value="ECO:0007669"/>
    <property type="project" value="InterPro"/>
</dbReference>
<dbReference type="SMART" id="SM00382">
    <property type="entry name" value="AAA"/>
    <property type="match status" value="1"/>
</dbReference>
<keyword evidence="8 9" id="KW-0472">Membrane</keyword>
<feature type="transmembrane region" description="Helical" evidence="9">
    <location>
        <begin position="189"/>
        <end position="209"/>
    </location>
</feature>
<accession>A0A380MZ13</accession>
<dbReference type="InterPro" id="IPR039421">
    <property type="entry name" value="Type_1_exporter"/>
</dbReference>
<dbReference type="InterPro" id="IPR036640">
    <property type="entry name" value="ABC1_TM_sf"/>
</dbReference>
<dbReference type="PANTHER" id="PTHR24221">
    <property type="entry name" value="ATP-BINDING CASSETTE SUB-FAMILY B"/>
    <property type="match status" value="1"/>
</dbReference>
<evidence type="ECO:0000313" key="13">
    <source>
        <dbReference type="EMBL" id="SUO97810.1"/>
    </source>
</evidence>
<dbReference type="GO" id="GO:0140359">
    <property type="term" value="F:ABC-type transporter activity"/>
    <property type="evidence" value="ECO:0007669"/>
    <property type="project" value="InterPro"/>
</dbReference>
<evidence type="ECO:0000256" key="1">
    <source>
        <dbReference type="ARBA" id="ARBA00004651"/>
    </source>
</evidence>
<dbReference type="SUPFAM" id="SSF52540">
    <property type="entry name" value="P-loop containing nucleoside triphosphate hydrolases"/>
    <property type="match status" value="1"/>
</dbReference>
<dbReference type="InterPro" id="IPR003439">
    <property type="entry name" value="ABC_transporter-like_ATP-bd"/>
</dbReference>
<keyword evidence="3" id="KW-1003">Cell membrane</keyword>
<dbReference type="FunFam" id="3.40.50.300:FF:000299">
    <property type="entry name" value="ABC transporter ATP-binding protein/permease"/>
    <property type="match status" value="1"/>
</dbReference>
<keyword evidence="2" id="KW-0813">Transport</keyword>
<dbReference type="InterPro" id="IPR027417">
    <property type="entry name" value="P-loop_NTPase"/>
</dbReference>
<feature type="domain" description="Peptidase C39" evidence="12">
    <location>
        <begin position="2"/>
        <end position="119"/>
    </location>
</feature>
<dbReference type="Gene3D" id="3.90.70.10">
    <property type="entry name" value="Cysteine proteinases"/>
    <property type="match status" value="1"/>
</dbReference>
<name>A0A380MZ13_9GAMM</name>
<evidence type="ECO:0000256" key="3">
    <source>
        <dbReference type="ARBA" id="ARBA00022475"/>
    </source>
</evidence>
<keyword evidence="5" id="KW-0547">Nucleotide-binding</keyword>
<dbReference type="EMBL" id="UHIA01000004">
    <property type="protein sequence ID" value="SUO97810.1"/>
    <property type="molecule type" value="Genomic_DNA"/>
</dbReference>
<dbReference type="InterPro" id="IPR005074">
    <property type="entry name" value="Peptidase_C39"/>
</dbReference>
<proteinExistence type="predicted"/>
<feature type="domain" description="ABC transmembrane type-1" evidence="11">
    <location>
        <begin position="155"/>
        <end position="437"/>
    </location>
</feature>
<sequence length="735" mass="81970">MQALLEHLSLLTRIHGTPVSAITLASLTPRDNAGDYDYKVLAEELKHQGFDNSLRQAPLKKIHNLTLPAVILLRDEQAAVLKRIDTQSETAVIEMNGFGDQTVTLKELDEQYLGYVWHLKPKTEADTRSELPEYDLPKGWFWRVIFRFRKYYYQVIIATFVINFLALVSSLYVMNVYNRVIPNKTYETLWALSIGVVLAIIFEFIAKLIRGHLTDIAGKKADLIISSALFRRVLQLKMKDKPVSSGSYANNLRDFESVRDFMTSASLLAFVDLPFFFLFIFVMYMVAGPLAIVPTLVMPLVVIVGMFAQIPLARSINESMRESSQRQGLAVEAIEGVETLKANNAFSWAQKRWDNYTAKTAASNIKTKDYSMMVTSFSTAMQQLNTVGLVLWGTYLINHPVQENRISMGALIACVILSGRALAPIAQIAGLAVRFQQARMALRGVNGIAERPIERSPDRQYITLDHVRGDILMDKCQFAYAQDTRKALANVTVQIRAGEKIAILGRIGSGKSTLLKLLTGLYEQQEGMISLDGVDIRQIDPYFLRHNVALLGQSPRLFLGSLRENLDMARADGFFSDERLIHALQRFGLARIIQNHPMGLDMPIGEDGAGLSGGQKQIVALARLTLKDPSVVLLDEPTSGLDQNTEMQVLAALREWIGNKTMIVVTHRPQLLDLVDRIIVMEQGQIVMDGPKAAVLAQLSGKAPPPQQAQHPAAAHNNTVKLADVPVQRRPQENI</sequence>
<keyword evidence="6" id="KW-0067">ATP-binding</keyword>
<dbReference type="Proteomes" id="UP000254575">
    <property type="component" value="Unassembled WGS sequence"/>
</dbReference>
<feature type="domain" description="ABC transporter" evidence="10">
    <location>
        <begin position="467"/>
        <end position="708"/>
    </location>
</feature>
<evidence type="ECO:0000259" key="12">
    <source>
        <dbReference type="PROSITE" id="PS50990"/>
    </source>
</evidence>
<feature type="transmembrane region" description="Helical" evidence="9">
    <location>
        <begin position="292"/>
        <end position="313"/>
    </location>
</feature>